<dbReference type="GO" id="GO:0004222">
    <property type="term" value="F:metalloendopeptidase activity"/>
    <property type="evidence" value="ECO:0007669"/>
    <property type="project" value="InterPro"/>
</dbReference>
<reference evidence="10" key="1">
    <citation type="journal article" date="2014" name="J. Venom Res.">
        <title>Plectreurys tristis venome: A proteomic and transcriptomic analysis.</title>
        <authorList>
            <person name="Zobel-Thropp P.A."/>
            <person name="Thomas E.Z."/>
            <person name="David C.L."/>
            <person name="Breci L.A."/>
            <person name="Binford G.J."/>
        </authorList>
    </citation>
    <scope>NUCLEOTIDE SEQUENCE</scope>
    <source>
        <tissue evidence="10">Venom gland</tissue>
    </source>
</reference>
<keyword evidence="2" id="KW-0645">Protease</keyword>
<name>A0A0C4W5S2_PLETR</name>
<keyword evidence="4" id="KW-0378">Hydrolase</keyword>
<feature type="domain" description="Peptidase M12A" evidence="9">
    <location>
        <begin position="105"/>
        <end position="202"/>
    </location>
</feature>
<evidence type="ECO:0000313" key="10">
    <source>
        <dbReference type="EMBL" id="AJD25303.1"/>
    </source>
</evidence>
<protein>
    <submittedName>
        <fullName evidence="10">Clone 1087 transcribed RNA sequence</fullName>
    </submittedName>
</protein>
<dbReference type="GO" id="GO:0006508">
    <property type="term" value="P:proteolysis"/>
    <property type="evidence" value="ECO:0007669"/>
    <property type="project" value="UniProtKB-KW"/>
</dbReference>
<evidence type="ECO:0000256" key="6">
    <source>
        <dbReference type="ARBA" id="ARBA00023049"/>
    </source>
</evidence>
<accession>A0A0C4W5S2</accession>
<keyword evidence="8" id="KW-0732">Signal</keyword>
<organism evidence="10">
    <name type="scientific">Plectreurys tristis</name>
    <name type="common">Spider</name>
    <name type="synonym">Plectreurys bispinosus</name>
    <dbReference type="NCBI Taxonomy" id="33319"/>
    <lineage>
        <taxon>Eukaryota</taxon>
        <taxon>Metazoa</taxon>
        <taxon>Ecdysozoa</taxon>
        <taxon>Arthropoda</taxon>
        <taxon>Chelicerata</taxon>
        <taxon>Arachnida</taxon>
        <taxon>Araneae</taxon>
        <taxon>Araneomorphae</taxon>
        <taxon>Haplogynae</taxon>
        <taxon>Pholcoidea</taxon>
        <taxon>Plectreuridae</taxon>
        <taxon>Plectreurys</taxon>
    </lineage>
</organism>
<evidence type="ECO:0000256" key="2">
    <source>
        <dbReference type="ARBA" id="ARBA00022670"/>
    </source>
</evidence>
<dbReference type="Gene3D" id="3.40.390.10">
    <property type="entry name" value="Collagenase (Catalytic Domain)"/>
    <property type="match status" value="1"/>
</dbReference>
<feature type="chain" id="PRO_5002172866" evidence="8">
    <location>
        <begin position="17"/>
        <end position="202"/>
    </location>
</feature>
<dbReference type="EMBL" id="KJ124663">
    <property type="protein sequence ID" value="AJD25303.1"/>
    <property type="molecule type" value="Transcribed_RNA"/>
</dbReference>
<feature type="non-terminal residue" evidence="10">
    <location>
        <position position="202"/>
    </location>
</feature>
<dbReference type="PROSITE" id="PS51864">
    <property type="entry name" value="ASTACIN"/>
    <property type="match status" value="1"/>
</dbReference>
<evidence type="ECO:0000259" key="9">
    <source>
        <dbReference type="PROSITE" id="PS51864"/>
    </source>
</evidence>
<keyword evidence="6" id="KW-0482">Metalloprotease</keyword>
<evidence type="ECO:0000256" key="8">
    <source>
        <dbReference type="SAM" id="SignalP"/>
    </source>
</evidence>
<evidence type="ECO:0000256" key="7">
    <source>
        <dbReference type="PROSITE-ProRule" id="PRU01211"/>
    </source>
</evidence>
<dbReference type="InterPro" id="IPR001506">
    <property type="entry name" value="Peptidase_M12A"/>
</dbReference>
<keyword evidence="3" id="KW-0479">Metal-binding</keyword>
<dbReference type="GO" id="GO:0046872">
    <property type="term" value="F:metal ion binding"/>
    <property type="evidence" value="ECO:0007669"/>
    <property type="project" value="UniProtKB-KW"/>
</dbReference>
<comment type="cofactor">
    <cofactor evidence="1">
        <name>Zn(2+)</name>
        <dbReference type="ChEBI" id="CHEBI:29105"/>
    </cofactor>
</comment>
<dbReference type="Pfam" id="PF01400">
    <property type="entry name" value="Astacin"/>
    <property type="match status" value="1"/>
</dbReference>
<dbReference type="AlphaFoldDB" id="A0A0C4W5S2"/>
<evidence type="ECO:0000256" key="1">
    <source>
        <dbReference type="ARBA" id="ARBA00001947"/>
    </source>
</evidence>
<feature type="signal peptide" evidence="8">
    <location>
        <begin position="1"/>
        <end position="16"/>
    </location>
</feature>
<comment type="caution">
    <text evidence="7">Lacks conserved residue(s) required for the propagation of feature annotation.</text>
</comment>
<dbReference type="InterPro" id="IPR024079">
    <property type="entry name" value="MetalloPept_cat_dom_sf"/>
</dbReference>
<keyword evidence="5" id="KW-0862">Zinc</keyword>
<evidence type="ECO:0000256" key="5">
    <source>
        <dbReference type="ARBA" id="ARBA00022833"/>
    </source>
</evidence>
<dbReference type="PANTHER" id="PTHR10127">
    <property type="entry name" value="DISCOIDIN, CUB, EGF, LAMININ , AND ZINC METALLOPROTEASE DOMAIN CONTAINING"/>
    <property type="match status" value="1"/>
</dbReference>
<sequence>MKLLCVLCFMFIGSSATLLDQETNLLPPSSVDCNWQPRTGVEPEHLERLLEQKDYGEFCRLMGIGDPDNCLPRDENDMSDPMMREDSPFGDILVPDEDELEQARQGVDFSKCGKKKWNGKVAYYVSRQFSKDQRDEINNAVAKWNEKVQCVSYEPRSKEKGYVFFFPGNGCWALLGKRGVQQPISYSRGCFRQGHYVARDGP</sequence>
<dbReference type="SUPFAM" id="SSF55486">
    <property type="entry name" value="Metalloproteases ('zincins'), catalytic domain"/>
    <property type="match status" value="1"/>
</dbReference>
<proteinExistence type="predicted"/>
<evidence type="ECO:0000256" key="4">
    <source>
        <dbReference type="ARBA" id="ARBA00022801"/>
    </source>
</evidence>
<dbReference type="PANTHER" id="PTHR10127:SF780">
    <property type="entry name" value="METALLOENDOPEPTIDASE"/>
    <property type="match status" value="1"/>
</dbReference>
<evidence type="ECO:0000256" key="3">
    <source>
        <dbReference type="ARBA" id="ARBA00022723"/>
    </source>
</evidence>